<dbReference type="EMBL" id="LAZR01017698">
    <property type="protein sequence ID" value="KKL99349.1"/>
    <property type="molecule type" value="Genomic_DNA"/>
</dbReference>
<evidence type="ECO:0000256" key="1">
    <source>
        <dbReference type="SAM" id="MobiDB-lite"/>
    </source>
</evidence>
<protein>
    <submittedName>
        <fullName evidence="2">Uncharacterized protein</fullName>
    </submittedName>
</protein>
<sequence length="90" mass="10248">MLEKLQRNVSQELEEPARTTSSGRSVEGLRLKRKNTARQNNGRFTLMDLIAIFTDEAEKICKNKTIANLIALESLRDYIKKNVSNIKIGL</sequence>
<evidence type="ECO:0000313" key="2">
    <source>
        <dbReference type="EMBL" id="KKL99349.1"/>
    </source>
</evidence>
<gene>
    <name evidence="2" type="ORF">LCGC14_1815270</name>
</gene>
<accession>A0A0F9GKE9</accession>
<name>A0A0F9GKE9_9ZZZZ</name>
<comment type="caution">
    <text evidence="2">The sequence shown here is derived from an EMBL/GenBank/DDBJ whole genome shotgun (WGS) entry which is preliminary data.</text>
</comment>
<proteinExistence type="predicted"/>
<dbReference type="AlphaFoldDB" id="A0A0F9GKE9"/>
<organism evidence="2">
    <name type="scientific">marine sediment metagenome</name>
    <dbReference type="NCBI Taxonomy" id="412755"/>
    <lineage>
        <taxon>unclassified sequences</taxon>
        <taxon>metagenomes</taxon>
        <taxon>ecological metagenomes</taxon>
    </lineage>
</organism>
<reference evidence="2" key="1">
    <citation type="journal article" date="2015" name="Nature">
        <title>Complex archaea that bridge the gap between prokaryotes and eukaryotes.</title>
        <authorList>
            <person name="Spang A."/>
            <person name="Saw J.H."/>
            <person name="Jorgensen S.L."/>
            <person name="Zaremba-Niedzwiedzka K."/>
            <person name="Martijn J."/>
            <person name="Lind A.E."/>
            <person name="van Eijk R."/>
            <person name="Schleper C."/>
            <person name="Guy L."/>
            <person name="Ettema T.J."/>
        </authorList>
    </citation>
    <scope>NUCLEOTIDE SEQUENCE</scope>
</reference>
<feature type="region of interest" description="Disordered" evidence="1">
    <location>
        <begin position="1"/>
        <end position="34"/>
    </location>
</feature>